<dbReference type="InterPro" id="IPR007313">
    <property type="entry name" value="FxsA"/>
</dbReference>
<keyword evidence="1" id="KW-0472">Membrane</keyword>
<feature type="transmembrane region" description="Helical" evidence="1">
    <location>
        <begin position="30"/>
        <end position="49"/>
    </location>
</feature>
<dbReference type="Proteomes" id="UP000305881">
    <property type="component" value="Chromosome"/>
</dbReference>
<evidence type="ECO:0000313" key="2">
    <source>
        <dbReference type="EMBL" id="QCW82995.1"/>
    </source>
</evidence>
<dbReference type="EMBL" id="CP035467">
    <property type="protein sequence ID" value="QCW82995.1"/>
    <property type="molecule type" value="Genomic_DNA"/>
</dbReference>
<protein>
    <submittedName>
        <fullName evidence="2">FxsA family protein</fullName>
    </submittedName>
</protein>
<keyword evidence="1" id="KW-0812">Transmembrane</keyword>
<evidence type="ECO:0000256" key="1">
    <source>
        <dbReference type="SAM" id="Phobius"/>
    </source>
</evidence>
<feature type="transmembrane region" description="Helical" evidence="1">
    <location>
        <begin position="79"/>
        <end position="103"/>
    </location>
</feature>
<feature type="transmembrane region" description="Helical" evidence="1">
    <location>
        <begin position="6"/>
        <end position="23"/>
    </location>
</feature>
<accession>A0A4V1IJY2</accession>
<dbReference type="OrthoDB" id="9792788at2"/>
<dbReference type="STRING" id="675511.GCA_000341735_00508"/>
<evidence type="ECO:0000313" key="3">
    <source>
        <dbReference type="Proteomes" id="UP000305881"/>
    </source>
</evidence>
<gene>
    <name evidence="2" type="ORF">EQU24_12670</name>
</gene>
<dbReference type="KEGG" id="mbur:EQU24_12670"/>
<reference evidence="3" key="1">
    <citation type="journal article" date="2019" name="J. Bacteriol.">
        <title>A Mutagenic Screen Identifies a TonB-Dependent Receptor Required for the Lanthanide Metal Switch in the Type I Methanotroph 'Methylotuvimicrobium buryatense' 5GB1C.</title>
        <authorList>
            <person name="Groom J.D."/>
            <person name="Ford S.M."/>
            <person name="Pesesky M.W."/>
            <person name="Lidstrom M.E."/>
        </authorList>
    </citation>
    <scope>NUCLEOTIDE SEQUENCE [LARGE SCALE GENOMIC DNA]</scope>
    <source>
        <strain evidence="3">5GB1C</strain>
    </source>
</reference>
<dbReference type="PANTHER" id="PTHR35335">
    <property type="entry name" value="UPF0716 PROTEIN FXSA"/>
    <property type="match status" value="1"/>
</dbReference>
<dbReference type="PANTHER" id="PTHR35335:SF1">
    <property type="entry name" value="UPF0716 PROTEIN FXSA"/>
    <property type="match status" value="1"/>
</dbReference>
<dbReference type="RefSeq" id="WP_014148754.1">
    <property type="nucleotide sequence ID" value="NZ_CP035467.1"/>
</dbReference>
<dbReference type="AlphaFoldDB" id="A0A4V1IJY2"/>
<dbReference type="NCBIfam" id="NF008528">
    <property type="entry name" value="PRK11463.1-2"/>
    <property type="match status" value="1"/>
</dbReference>
<organism evidence="2 3">
    <name type="scientific">Methylotuvimicrobium buryatense</name>
    <name type="common">Methylomicrobium buryatense</name>
    <dbReference type="NCBI Taxonomy" id="95641"/>
    <lineage>
        <taxon>Bacteria</taxon>
        <taxon>Pseudomonadati</taxon>
        <taxon>Pseudomonadota</taxon>
        <taxon>Gammaproteobacteria</taxon>
        <taxon>Methylococcales</taxon>
        <taxon>Methylococcaceae</taxon>
        <taxon>Methylotuvimicrobium</taxon>
    </lineage>
</organism>
<sequence>MKVFQVVFLCFLIIPFLEIYLLLTIGGLIGVFPTVFLVVFTAVLGAALLRQQGFATLRRFQANLNQGVVPAYEMIEGPILLVGGALLLTPGFFTDVLGFACLIPQLRGKIARYVIENHLIQAGGAVHPGRPKDNNVLEGEYKKED</sequence>
<proteinExistence type="predicted"/>
<dbReference type="Pfam" id="PF04186">
    <property type="entry name" value="FxsA"/>
    <property type="match status" value="1"/>
</dbReference>
<keyword evidence="1" id="KW-1133">Transmembrane helix</keyword>
<name>A0A4V1IJY2_METBY</name>
<dbReference type="GO" id="GO:0016020">
    <property type="term" value="C:membrane"/>
    <property type="evidence" value="ECO:0007669"/>
    <property type="project" value="InterPro"/>
</dbReference>
<keyword evidence="3" id="KW-1185">Reference proteome</keyword>